<accession>A0A2P4NU48</accession>
<organism evidence="3 4">
    <name type="scientific">Haloferax marisrubri</name>
    <dbReference type="NCBI Taxonomy" id="1544719"/>
    <lineage>
        <taxon>Archaea</taxon>
        <taxon>Methanobacteriati</taxon>
        <taxon>Methanobacteriota</taxon>
        <taxon>Stenosarchaea group</taxon>
        <taxon>Halobacteria</taxon>
        <taxon>Halobacteriales</taxon>
        <taxon>Haloferacaceae</taxon>
        <taxon>Haloferax</taxon>
    </lineage>
</organism>
<dbReference type="InterPro" id="IPR011010">
    <property type="entry name" value="DNA_brk_join_enz"/>
</dbReference>
<dbReference type="GO" id="GO:0015074">
    <property type="term" value="P:DNA integration"/>
    <property type="evidence" value="ECO:0007669"/>
    <property type="project" value="InterPro"/>
</dbReference>
<dbReference type="CDD" id="cd00397">
    <property type="entry name" value="DNA_BRE_C"/>
    <property type="match status" value="1"/>
</dbReference>
<dbReference type="GO" id="GO:0003677">
    <property type="term" value="F:DNA binding"/>
    <property type="evidence" value="ECO:0007669"/>
    <property type="project" value="InterPro"/>
</dbReference>
<sequence length="194" mass="21871">MKMQDYESKDGKKVWLSRSEVDTLLDVADGTEQRVAFALGARCGLRVAEVVEVTPDDVVDTEVGKFLRVWEGKGSKYRETPIPTDLAATIAAVGDYRDDSSDTPVVDRTTRTVRNWVTKAGDQLVEETEDVGWSFLGPHDLRRTWGTLLVGAEVEPGLVMEWGGWEDWETFREHYLGAYSLEAQARGMEKIEWL</sequence>
<keyword evidence="1" id="KW-0233">DNA recombination</keyword>
<comment type="caution">
    <text evidence="3">The sequence shown here is derived from an EMBL/GenBank/DDBJ whole genome shotgun (WGS) entry which is preliminary data.</text>
</comment>
<gene>
    <name evidence="3" type="ORF">AUR65_002265</name>
</gene>
<dbReference type="Gene3D" id="1.10.443.10">
    <property type="entry name" value="Intergrase catalytic core"/>
    <property type="match status" value="1"/>
</dbReference>
<feature type="domain" description="Tyr recombinase" evidence="2">
    <location>
        <begin position="11"/>
        <end position="189"/>
    </location>
</feature>
<dbReference type="InterPro" id="IPR002104">
    <property type="entry name" value="Integrase_catalytic"/>
</dbReference>
<proteinExistence type="predicted"/>
<reference evidence="3" key="1">
    <citation type="submission" date="2017-08" db="EMBL/GenBank/DDBJ databases">
        <title>Haloferax marisrubri sp. nov., isolated from the Discovery deep brine-seawater interface in the Red Sea.</title>
        <authorList>
            <person name="Zhang G."/>
            <person name="Stingl U."/>
        </authorList>
    </citation>
    <scope>NUCLEOTIDE SEQUENCE [LARGE SCALE GENOMIC DNA]</scope>
    <source>
        <strain evidence="3">SB3</strain>
    </source>
</reference>
<evidence type="ECO:0000256" key="1">
    <source>
        <dbReference type="ARBA" id="ARBA00023172"/>
    </source>
</evidence>
<dbReference type="EMBL" id="LOPW02000004">
    <property type="protein sequence ID" value="POG56672.1"/>
    <property type="molecule type" value="Genomic_DNA"/>
</dbReference>
<protein>
    <submittedName>
        <fullName evidence="3">Integrase</fullName>
    </submittedName>
</protein>
<dbReference type="OrthoDB" id="216982at2157"/>
<dbReference type="SUPFAM" id="SSF56349">
    <property type="entry name" value="DNA breaking-rejoining enzymes"/>
    <property type="match status" value="1"/>
</dbReference>
<keyword evidence="4" id="KW-1185">Reference proteome</keyword>
<dbReference type="GO" id="GO:0006310">
    <property type="term" value="P:DNA recombination"/>
    <property type="evidence" value="ECO:0007669"/>
    <property type="project" value="UniProtKB-KW"/>
</dbReference>
<evidence type="ECO:0000313" key="3">
    <source>
        <dbReference type="EMBL" id="POG56672.1"/>
    </source>
</evidence>
<dbReference type="AlphaFoldDB" id="A0A2P4NU48"/>
<evidence type="ECO:0000259" key="2">
    <source>
        <dbReference type="PROSITE" id="PS51898"/>
    </source>
</evidence>
<dbReference type="Pfam" id="PF00589">
    <property type="entry name" value="Phage_integrase"/>
    <property type="match status" value="1"/>
</dbReference>
<dbReference type="RefSeq" id="WP_058568193.1">
    <property type="nucleotide sequence ID" value="NZ_LOPW02000004.1"/>
</dbReference>
<evidence type="ECO:0000313" key="4">
    <source>
        <dbReference type="Proteomes" id="UP000053621"/>
    </source>
</evidence>
<dbReference type="InterPro" id="IPR013762">
    <property type="entry name" value="Integrase-like_cat_sf"/>
</dbReference>
<name>A0A2P4NU48_9EURY</name>
<dbReference type="PROSITE" id="PS51898">
    <property type="entry name" value="TYR_RECOMBINASE"/>
    <property type="match status" value="1"/>
</dbReference>
<dbReference type="Proteomes" id="UP000053621">
    <property type="component" value="Unassembled WGS sequence"/>
</dbReference>